<evidence type="ECO:0000256" key="1">
    <source>
        <dbReference type="SAM" id="MobiDB-lite"/>
    </source>
</evidence>
<proteinExistence type="predicted"/>
<dbReference type="EMBL" id="CAXKWB010030219">
    <property type="protein sequence ID" value="CAL4137257.1"/>
    <property type="molecule type" value="Genomic_DNA"/>
</dbReference>
<protein>
    <submittedName>
        <fullName evidence="2">Uncharacterized protein</fullName>
    </submittedName>
</protein>
<organism evidence="2 3">
    <name type="scientific">Meganyctiphanes norvegica</name>
    <name type="common">Northern krill</name>
    <name type="synonym">Thysanopoda norvegica</name>
    <dbReference type="NCBI Taxonomy" id="48144"/>
    <lineage>
        <taxon>Eukaryota</taxon>
        <taxon>Metazoa</taxon>
        <taxon>Ecdysozoa</taxon>
        <taxon>Arthropoda</taxon>
        <taxon>Crustacea</taxon>
        <taxon>Multicrustacea</taxon>
        <taxon>Malacostraca</taxon>
        <taxon>Eumalacostraca</taxon>
        <taxon>Eucarida</taxon>
        <taxon>Euphausiacea</taxon>
        <taxon>Euphausiidae</taxon>
        <taxon>Meganyctiphanes</taxon>
    </lineage>
</organism>
<feature type="non-terminal residue" evidence="2">
    <location>
        <position position="434"/>
    </location>
</feature>
<reference evidence="2 3" key="1">
    <citation type="submission" date="2024-05" db="EMBL/GenBank/DDBJ databases">
        <authorList>
            <person name="Wallberg A."/>
        </authorList>
    </citation>
    <scope>NUCLEOTIDE SEQUENCE [LARGE SCALE GENOMIC DNA]</scope>
</reference>
<feature type="compositionally biased region" description="Acidic residues" evidence="1">
    <location>
        <begin position="380"/>
        <end position="420"/>
    </location>
</feature>
<sequence>CHFNIIDKFVLELQDPSTTPEKALQWLTSLCYSPEDYIIRDIEPVVIFRAYMRFIMKNLPNACVDGIWEEIIKRTVLYSLNFSDMQTEFLRVPRKCYPYIYNKVATGPEVITWLDRALCDKRKCINPYIRLELFRLLRIMRKWLHPHPTWKPMCVTFIDTMSEINPHHMYVSGGDDEVLFGFTDLWFIIKHNQNRIFIDYRDRMDTRFISHCIQLIGKFAVAAVFISDILEQISRLKHLCLFLIKLRKLVISDWAIVVPIRDQFRYIITSPLFRPYIVETICDLTSAIINSKVNDHNMACIMDLRDSIVQDLNVCTNICDLPRLLMSRQIQGPKPVHQHSLLLNNLTQMYKNVPMNRVFDSNTDVNHFNIINVSNSNDSYADDSDSDVSDSNDSDAEESDSDDNDFDDSDNDLDNGDFDNIDEKDKLINILGKI</sequence>
<feature type="region of interest" description="Disordered" evidence="1">
    <location>
        <begin position="378"/>
        <end position="420"/>
    </location>
</feature>
<dbReference type="AlphaFoldDB" id="A0AAV2RV34"/>
<evidence type="ECO:0000313" key="2">
    <source>
        <dbReference type="EMBL" id="CAL4137257.1"/>
    </source>
</evidence>
<feature type="non-terminal residue" evidence="2">
    <location>
        <position position="1"/>
    </location>
</feature>
<evidence type="ECO:0000313" key="3">
    <source>
        <dbReference type="Proteomes" id="UP001497623"/>
    </source>
</evidence>
<accession>A0AAV2RV34</accession>
<gene>
    <name evidence="2" type="ORF">MNOR_LOCUS27994</name>
</gene>
<dbReference type="Proteomes" id="UP001497623">
    <property type="component" value="Unassembled WGS sequence"/>
</dbReference>
<name>A0AAV2RV34_MEGNR</name>
<keyword evidence="3" id="KW-1185">Reference proteome</keyword>
<comment type="caution">
    <text evidence="2">The sequence shown here is derived from an EMBL/GenBank/DDBJ whole genome shotgun (WGS) entry which is preliminary data.</text>
</comment>